<proteinExistence type="predicted"/>
<evidence type="ECO:0000313" key="2">
    <source>
        <dbReference type="EMBL" id="BAH34556.1"/>
    </source>
</evidence>
<name>C1A1S1_RHOE4</name>
<dbReference type="Proteomes" id="UP000002204">
    <property type="component" value="Chromosome"/>
</dbReference>
<dbReference type="KEGG" id="rer:RER_38480"/>
<dbReference type="HOGENOM" id="CLU_2976336_0_0_11"/>
<dbReference type="AlphaFoldDB" id="C1A1S1"/>
<organism evidence="2 3">
    <name type="scientific">Rhodococcus erythropolis (strain PR4 / NBRC 100887)</name>
    <dbReference type="NCBI Taxonomy" id="234621"/>
    <lineage>
        <taxon>Bacteria</taxon>
        <taxon>Bacillati</taxon>
        <taxon>Actinomycetota</taxon>
        <taxon>Actinomycetes</taxon>
        <taxon>Mycobacteriales</taxon>
        <taxon>Nocardiaceae</taxon>
        <taxon>Rhodococcus</taxon>
        <taxon>Rhodococcus erythropolis group</taxon>
    </lineage>
</organism>
<evidence type="ECO:0000313" key="3">
    <source>
        <dbReference type="Proteomes" id="UP000002204"/>
    </source>
</evidence>
<sequence length="58" mass="6405">MLAPGFSGGDVVVTVVTAITVSGGLERALRERFSRTGPEIRPRRRRRHPSSPCRCCPR</sequence>
<reference evidence="3" key="1">
    <citation type="submission" date="2005-03" db="EMBL/GenBank/DDBJ databases">
        <title>Comparison of the complete genome sequences of Rhodococcus erythropolis PR4 and Rhodococcus opacus B4.</title>
        <authorList>
            <person name="Takarada H."/>
            <person name="Sekine M."/>
            <person name="Hosoyama A."/>
            <person name="Yamada R."/>
            <person name="Fujisawa T."/>
            <person name="Omata S."/>
            <person name="Shimizu A."/>
            <person name="Tsukatani N."/>
            <person name="Tanikawa S."/>
            <person name="Fujita N."/>
            <person name="Harayama S."/>
        </authorList>
    </citation>
    <scope>NUCLEOTIDE SEQUENCE [LARGE SCALE GENOMIC DNA]</scope>
    <source>
        <strain evidence="3">PR4 / NBRC 100887</strain>
    </source>
</reference>
<reference evidence="2 3" key="2">
    <citation type="journal article" date="2006" name="Environ. Microbiol.">
        <title>Sequence analysis of three plasmids harboured in Rhodococcus erythropolis strain PR4.</title>
        <authorList>
            <person name="Sekine M."/>
            <person name="Tanikawa S."/>
            <person name="Omata S."/>
            <person name="Saito M."/>
            <person name="Fujisawa T."/>
            <person name="Tsukatani N."/>
            <person name="Tajima T."/>
            <person name="Sekigawa T."/>
            <person name="Kosugi H."/>
            <person name="Matsuo Y."/>
            <person name="Nishiko R."/>
            <person name="Imamura K."/>
            <person name="Ito M."/>
            <person name="Narita H."/>
            <person name="Tago S."/>
            <person name="Fujita N."/>
            <person name="Harayama S."/>
        </authorList>
    </citation>
    <scope>NUCLEOTIDE SEQUENCE [LARGE SCALE GENOMIC DNA]</scope>
    <source>
        <strain evidence="3">PR4 / NBRC 100887</strain>
    </source>
</reference>
<feature type="region of interest" description="Disordered" evidence="1">
    <location>
        <begin position="33"/>
        <end position="58"/>
    </location>
</feature>
<evidence type="ECO:0000256" key="1">
    <source>
        <dbReference type="SAM" id="MobiDB-lite"/>
    </source>
</evidence>
<dbReference type="EMBL" id="AP008957">
    <property type="protein sequence ID" value="BAH34556.1"/>
    <property type="molecule type" value="Genomic_DNA"/>
</dbReference>
<accession>C1A1S1</accession>
<gene>
    <name evidence="2" type="ordered locus">RER_38480</name>
</gene>
<protein>
    <submittedName>
        <fullName evidence="2">Uncharacterized protein</fullName>
    </submittedName>
</protein>